<evidence type="ECO:0000259" key="2">
    <source>
        <dbReference type="Pfam" id="PF07624"/>
    </source>
</evidence>
<name>A0A517PAB9_9PLAN</name>
<evidence type="ECO:0000256" key="1">
    <source>
        <dbReference type="SAM" id="MobiDB-lite"/>
    </source>
</evidence>
<feature type="region of interest" description="Disordered" evidence="1">
    <location>
        <begin position="567"/>
        <end position="587"/>
    </location>
</feature>
<dbReference type="Pfam" id="PF13385">
    <property type="entry name" value="Laminin_G_3"/>
    <property type="match status" value="1"/>
</dbReference>
<dbReference type="InterPro" id="IPR011429">
    <property type="entry name" value="Cyt_c_Planctomycete-type"/>
</dbReference>
<dbReference type="AlphaFoldDB" id="A0A517PAB9"/>
<evidence type="ECO:0000259" key="4">
    <source>
        <dbReference type="Pfam" id="PF07627"/>
    </source>
</evidence>
<dbReference type="InterPro" id="IPR013039">
    <property type="entry name" value="DUF1588"/>
</dbReference>
<dbReference type="Pfam" id="PF07624">
    <property type="entry name" value="PSD2"/>
    <property type="match status" value="1"/>
</dbReference>
<dbReference type="Pfam" id="PF07637">
    <property type="entry name" value="PSD5"/>
    <property type="match status" value="1"/>
</dbReference>
<dbReference type="Gene3D" id="2.60.120.200">
    <property type="match status" value="1"/>
</dbReference>
<dbReference type="PANTHER" id="PTHR35889:SF3">
    <property type="entry name" value="F-BOX DOMAIN-CONTAINING PROTEIN"/>
    <property type="match status" value="1"/>
</dbReference>
<dbReference type="InterPro" id="IPR013043">
    <property type="entry name" value="DUF1595"/>
</dbReference>
<feature type="domain" description="DUF1588" evidence="4">
    <location>
        <begin position="679"/>
        <end position="774"/>
    </location>
</feature>
<feature type="compositionally biased region" description="Polar residues" evidence="1">
    <location>
        <begin position="567"/>
        <end position="582"/>
    </location>
</feature>
<dbReference type="InterPro" id="IPR013320">
    <property type="entry name" value="ConA-like_dom_sf"/>
</dbReference>
<dbReference type="KEGG" id="acaf:CA12_24130"/>
<accession>A0A517PAB9</accession>
<dbReference type="InterPro" id="IPR011478">
    <property type="entry name" value="DUF1585"/>
</dbReference>
<feature type="domain" description="DUF1587" evidence="3">
    <location>
        <begin position="148"/>
        <end position="212"/>
    </location>
</feature>
<evidence type="ECO:0000259" key="6">
    <source>
        <dbReference type="Pfam" id="PF07635"/>
    </source>
</evidence>
<dbReference type="RefSeq" id="WP_165700710.1">
    <property type="nucleotide sequence ID" value="NZ_CP036265.1"/>
</dbReference>
<proteinExistence type="predicted"/>
<evidence type="ECO:0000259" key="7">
    <source>
        <dbReference type="Pfam" id="PF07637"/>
    </source>
</evidence>
<gene>
    <name evidence="8" type="ORF">CA12_24130</name>
</gene>
<dbReference type="InterPro" id="IPR013036">
    <property type="entry name" value="DUF1587"/>
</dbReference>
<reference evidence="8 9" key="1">
    <citation type="submission" date="2019-02" db="EMBL/GenBank/DDBJ databases">
        <title>Deep-cultivation of Planctomycetes and their phenomic and genomic characterization uncovers novel biology.</title>
        <authorList>
            <person name="Wiegand S."/>
            <person name="Jogler M."/>
            <person name="Boedeker C."/>
            <person name="Pinto D."/>
            <person name="Vollmers J."/>
            <person name="Rivas-Marin E."/>
            <person name="Kohn T."/>
            <person name="Peeters S.H."/>
            <person name="Heuer A."/>
            <person name="Rast P."/>
            <person name="Oberbeckmann S."/>
            <person name="Bunk B."/>
            <person name="Jeske O."/>
            <person name="Meyerdierks A."/>
            <person name="Storesund J.E."/>
            <person name="Kallscheuer N."/>
            <person name="Luecker S."/>
            <person name="Lage O.M."/>
            <person name="Pohl T."/>
            <person name="Merkel B.J."/>
            <person name="Hornburger P."/>
            <person name="Mueller R.-W."/>
            <person name="Bruemmer F."/>
            <person name="Labrenz M."/>
            <person name="Spormann A.M."/>
            <person name="Op den Camp H."/>
            <person name="Overmann J."/>
            <person name="Amann R."/>
            <person name="Jetten M.S.M."/>
            <person name="Mascher T."/>
            <person name="Medema M.H."/>
            <person name="Devos D.P."/>
            <person name="Kaster A.-K."/>
            <person name="Ovreas L."/>
            <person name="Rohde M."/>
            <person name="Galperin M.Y."/>
            <person name="Jogler C."/>
        </authorList>
    </citation>
    <scope>NUCLEOTIDE SEQUENCE [LARGE SCALE GENOMIC DNA]</scope>
    <source>
        <strain evidence="8 9">CA12</strain>
    </source>
</reference>
<dbReference type="SUPFAM" id="SSF49899">
    <property type="entry name" value="Concanavalin A-like lectins/glucanases"/>
    <property type="match status" value="1"/>
</dbReference>
<feature type="domain" description="DUF1585" evidence="2">
    <location>
        <begin position="794"/>
        <end position="846"/>
    </location>
</feature>
<dbReference type="Pfam" id="PF07626">
    <property type="entry name" value="PSD3"/>
    <property type="match status" value="1"/>
</dbReference>
<evidence type="ECO:0000259" key="3">
    <source>
        <dbReference type="Pfam" id="PF07626"/>
    </source>
</evidence>
<dbReference type="Pfam" id="PF07627">
    <property type="entry name" value="PSCyt3"/>
    <property type="match status" value="1"/>
</dbReference>
<sequence length="889" mass="94516">MLDACRPFVVAALWCGVVAGGLRAADGAPATTGEERRFLAEVAPVLAKRCLECHGPTSRKGGFDLSHRDRLAAGGVNGAAVVAGKADDSPLWQYVDSDTMPPDGPPLSKAEKAVLKKWLDAGAPWPKAEPWAVLHAAGGEAAGAGWVRRLTAPEYLASVRAVTGVDLAADAARLLPADLRADGFHNTAYNLAVDLEHVRAYAELARLAVARADLPALLKQHAPGKTPRERIEALGALALRGPLSEDETAPFLAVADAMRKEGGTEEEALGLVLEAMLQSPRFLYRIETQRGDGTTRPVTGHELANRLSYTLWGAPPDAALRAAAERGELTADPAGRAALQKQIARLLDDPRARDRSARFAHEWLNLDRLDALSPAAERFPNWNPALAGDMRRETRAFFNHVAWSERPLTALLTDRTAFLTPRLAAHYGQDWGALAENAVLLAPPEPAGVVAVYDFAGDGNIVRDLSGQDGFGTGEPLDLEIGKGAKVRRTPAGLRIDGPSQISAPRPAKRLTAALKKSGEVTIEVWLTPADAKQAGPARIVTLSGGSSKRNVTLAQEGKKYDARLRTTSNADNNGLPSTSTDDAVRTDRPTHVVFTRRSTGLARLWVDGAMRGNRSTEGSFGNWDDGFRLALAGEIGDDRPWRGTLHRVAIYDRALSDEEIAERAGAPWRVDLPEDAPRRGLLTQGTTLTVGGDEASTVSRGLFVLRDLLLGSIGDPPPGVDTTPVPAGPGLSQRQMAEKRLADASCAGCHVQFEPFAFAFERYDGLGGFRTKDHHGNALRTDGAVKLPGGEQATFATTAEFLDLIAAGEPVRRGLTRKLTQFALGRPLTPADEPAVQAIHDAAWSADAPHGPGSYRAVMAAIAGSELTLTAPTEPASLSSASPNAAPR</sequence>
<feature type="domain" description="DUF1592" evidence="5">
    <location>
        <begin position="299"/>
        <end position="428"/>
    </location>
</feature>
<dbReference type="Proteomes" id="UP000318741">
    <property type="component" value="Chromosome"/>
</dbReference>
<dbReference type="PANTHER" id="PTHR35889">
    <property type="entry name" value="CYCLOINULO-OLIGOSACCHARIDE FRUCTANOTRANSFERASE-RELATED"/>
    <property type="match status" value="1"/>
</dbReference>
<dbReference type="EMBL" id="CP036265">
    <property type="protein sequence ID" value="QDT16312.1"/>
    <property type="molecule type" value="Genomic_DNA"/>
</dbReference>
<protein>
    <submittedName>
        <fullName evidence="8">Planctomycete cytochrome C</fullName>
    </submittedName>
</protein>
<organism evidence="8 9">
    <name type="scientific">Alienimonas californiensis</name>
    <dbReference type="NCBI Taxonomy" id="2527989"/>
    <lineage>
        <taxon>Bacteria</taxon>
        <taxon>Pseudomonadati</taxon>
        <taxon>Planctomycetota</taxon>
        <taxon>Planctomycetia</taxon>
        <taxon>Planctomycetales</taxon>
        <taxon>Planctomycetaceae</taxon>
        <taxon>Alienimonas</taxon>
    </lineage>
</organism>
<feature type="domain" description="Cytochrome C Planctomycete-type" evidence="6">
    <location>
        <begin position="50"/>
        <end position="104"/>
    </location>
</feature>
<dbReference type="InterPro" id="IPR013042">
    <property type="entry name" value="DUF1592"/>
</dbReference>
<dbReference type="Pfam" id="PF07631">
    <property type="entry name" value="PSD4"/>
    <property type="match status" value="1"/>
</dbReference>
<feature type="domain" description="DUF1595" evidence="7">
    <location>
        <begin position="228"/>
        <end position="287"/>
    </location>
</feature>
<evidence type="ECO:0000259" key="5">
    <source>
        <dbReference type="Pfam" id="PF07631"/>
    </source>
</evidence>
<evidence type="ECO:0000313" key="8">
    <source>
        <dbReference type="EMBL" id="QDT16312.1"/>
    </source>
</evidence>
<evidence type="ECO:0000313" key="9">
    <source>
        <dbReference type="Proteomes" id="UP000318741"/>
    </source>
</evidence>
<keyword evidence="9" id="KW-1185">Reference proteome</keyword>
<dbReference type="Pfam" id="PF07635">
    <property type="entry name" value="PSCyt1"/>
    <property type="match status" value="1"/>
</dbReference>